<dbReference type="SUPFAM" id="SSF50998">
    <property type="entry name" value="Quinoprotein alcohol dehydrogenase-like"/>
    <property type="match status" value="1"/>
</dbReference>
<dbReference type="InterPro" id="IPR018391">
    <property type="entry name" value="PQQ_b-propeller_rpt"/>
</dbReference>
<feature type="transmembrane region" description="Helical" evidence="1">
    <location>
        <begin position="64"/>
        <end position="84"/>
    </location>
</feature>
<dbReference type="InterPro" id="IPR011047">
    <property type="entry name" value="Quinoprotein_ADH-like_sf"/>
</dbReference>
<proteinExistence type="predicted"/>
<evidence type="ECO:0000256" key="1">
    <source>
        <dbReference type="SAM" id="Phobius"/>
    </source>
</evidence>
<evidence type="ECO:0000313" key="2">
    <source>
        <dbReference type="EMBL" id="TDU82580.1"/>
    </source>
</evidence>
<dbReference type="AlphaFoldDB" id="A0A4R7STI0"/>
<feature type="transmembrane region" description="Helical" evidence="1">
    <location>
        <begin position="35"/>
        <end position="52"/>
    </location>
</feature>
<protein>
    <submittedName>
        <fullName evidence="2">Putative pyrroloquinoline-quinone binding quinoprotein</fullName>
    </submittedName>
</protein>
<organism evidence="2 3">
    <name type="scientific">Kribbella voronezhensis</name>
    <dbReference type="NCBI Taxonomy" id="2512212"/>
    <lineage>
        <taxon>Bacteria</taxon>
        <taxon>Bacillati</taxon>
        <taxon>Actinomycetota</taxon>
        <taxon>Actinomycetes</taxon>
        <taxon>Propionibacteriales</taxon>
        <taxon>Kribbellaceae</taxon>
        <taxon>Kribbella</taxon>
    </lineage>
</organism>
<keyword evidence="1" id="KW-0812">Transmembrane</keyword>
<dbReference type="RefSeq" id="WP_133985441.1">
    <property type="nucleotide sequence ID" value="NZ_SOCE01000003.1"/>
</dbReference>
<gene>
    <name evidence="2" type="ORF">EV138_7475</name>
</gene>
<dbReference type="OrthoDB" id="256225at2"/>
<dbReference type="SMART" id="SM00564">
    <property type="entry name" value="PQQ"/>
    <property type="match status" value="3"/>
</dbReference>
<keyword evidence="1" id="KW-0472">Membrane</keyword>
<dbReference type="InterPro" id="IPR015943">
    <property type="entry name" value="WD40/YVTN_repeat-like_dom_sf"/>
</dbReference>
<dbReference type="Gene3D" id="2.130.10.10">
    <property type="entry name" value="YVTN repeat-like/Quinoprotein amine dehydrogenase"/>
    <property type="match status" value="1"/>
</dbReference>
<reference evidence="2 3" key="1">
    <citation type="submission" date="2019-03" db="EMBL/GenBank/DDBJ databases">
        <title>Genomic Encyclopedia of Type Strains, Phase III (KMG-III): the genomes of soil and plant-associated and newly described type strains.</title>
        <authorList>
            <person name="Whitman W."/>
        </authorList>
    </citation>
    <scope>NUCLEOTIDE SEQUENCE [LARGE SCALE GENOMIC DNA]</scope>
    <source>
        <strain evidence="2 3">VKM Ac-2575</strain>
    </source>
</reference>
<name>A0A4R7STI0_9ACTN</name>
<sequence>MKFQLVPRGRAIFLGILALVGLGAVGWAIAVPRPVLYVVGLLLCAPLVILAVAELVRRRTSRRLVLWSAGLLVAVVVLVVAIAIPRAALDGQSRSGVKWSASLDDRLSHTGGISVWAIGDRIYLLGAEQPLRSYEKSTGRFVASYPAARYKTTAVAADGSVVGWSASADNQGTVTYYSRDGQELWAKSFKGRGAIGSLDYFTPVVAASDGLVVLADCQFRELSEAKPCTWTGVDKTGKTVWTQQDHRAAENTAGRTVIFRRTVPALPSVVVGLRQLDADRNEYVIRSAVDGRELNRYAVQPLSALGLQGDLTVIAEKVNGNCQVLGFRDGKQAVATTGMPCLQGMHTTYPGSLRLTPDRAYLLEGGNARTVSLKDGSWRSIGGLTISTGDEPAVAGSDEIVYRSGGTLTAVDAGSGDKLWKKDVPGKIVDMYVDNGGLLVFSRPNVHNPFLSHADQDENALQVTSWVSRTGKQTASLLVRNGDATRGASIGPGQSFLVAYDVPGVRLVGAD</sequence>
<keyword evidence="1" id="KW-1133">Transmembrane helix</keyword>
<evidence type="ECO:0000313" key="3">
    <source>
        <dbReference type="Proteomes" id="UP000295151"/>
    </source>
</evidence>
<feature type="transmembrane region" description="Helical" evidence="1">
    <location>
        <begin position="12"/>
        <end position="29"/>
    </location>
</feature>
<dbReference type="EMBL" id="SOCE01000003">
    <property type="protein sequence ID" value="TDU82580.1"/>
    <property type="molecule type" value="Genomic_DNA"/>
</dbReference>
<accession>A0A4R7STI0</accession>
<dbReference type="Proteomes" id="UP000295151">
    <property type="component" value="Unassembled WGS sequence"/>
</dbReference>
<comment type="caution">
    <text evidence="2">The sequence shown here is derived from an EMBL/GenBank/DDBJ whole genome shotgun (WGS) entry which is preliminary data.</text>
</comment>
<keyword evidence="3" id="KW-1185">Reference proteome</keyword>